<evidence type="ECO:0000313" key="1">
    <source>
        <dbReference type="EMBL" id="KAA0041116.1"/>
    </source>
</evidence>
<dbReference type="EMBL" id="SSTE01016683">
    <property type="protein sequence ID" value="KAA0041116.1"/>
    <property type="molecule type" value="Genomic_DNA"/>
</dbReference>
<proteinExistence type="predicted"/>
<name>A0A5A7TGE8_CUCMM</name>
<dbReference type="Proteomes" id="UP000321393">
    <property type="component" value="Unassembled WGS sequence"/>
</dbReference>
<gene>
    <name evidence="1" type="ORF">E6C27_scaffold128G00190</name>
</gene>
<sequence>MTLKEIKVEGKTYKFEGDENSNDHRKFKKVEMLVFSDTDPGSCLFRAVQYLHIYKSMDFKKKLVNPEKNRVKHDCNSYIVKVKRMAKSVEKVRIGYGLKWRQRRSFGTKKKLKTTKPPREEEFENLTLGIGDMQKVNYDKVFGKRKFKNIRLLCGLKEEDSGLWAEDNGRIGVESFSKLKGRISFPAF</sequence>
<accession>A0A5A7TGE8</accession>
<comment type="caution">
    <text evidence="1">The sequence shown here is derived from an EMBL/GenBank/DDBJ whole genome shotgun (WGS) entry which is preliminary data.</text>
</comment>
<organism evidence="1 2">
    <name type="scientific">Cucumis melo var. makuwa</name>
    <name type="common">Oriental melon</name>
    <dbReference type="NCBI Taxonomy" id="1194695"/>
    <lineage>
        <taxon>Eukaryota</taxon>
        <taxon>Viridiplantae</taxon>
        <taxon>Streptophyta</taxon>
        <taxon>Embryophyta</taxon>
        <taxon>Tracheophyta</taxon>
        <taxon>Spermatophyta</taxon>
        <taxon>Magnoliopsida</taxon>
        <taxon>eudicotyledons</taxon>
        <taxon>Gunneridae</taxon>
        <taxon>Pentapetalae</taxon>
        <taxon>rosids</taxon>
        <taxon>fabids</taxon>
        <taxon>Cucurbitales</taxon>
        <taxon>Cucurbitaceae</taxon>
        <taxon>Benincaseae</taxon>
        <taxon>Cucumis</taxon>
    </lineage>
</organism>
<evidence type="ECO:0000313" key="2">
    <source>
        <dbReference type="Proteomes" id="UP000321393"/>
    </source>
</evidence>
<dbReference type="AlphaFoldDB" id="A0A5A7TGE8"/>
<reference evidence="1 2" key="1">
    <citation type="submission" date="2019-08" db="EMBL/GenBank/DDBJ databases">
        <title>Draft genome sequences of two oriental melons (Cucumis melo L. var makuwa).</title>
        <authorList>
            <person name="Kwon S.-Y."/>
        </authorList>
    </citation>
    <scope>NUCLEOTIDE SEQUENCE [LARGE SCALE GENOMIC DNA]</scope>
    <source>
        <strain evidence="2">cv. SW 3</strain>
        <tissue evidence="1">Leaf</tissue>
    </source>
</reference>
<protein>
    <submittedName>
        <fullName evidence="1">Uncharacterized protein</fullName>
    </submittedName>
</protein>